<keyword evidence="5 7" id="KW-0472">Membrane</keyword>
<feature type="transmembrane region" description="Helical" evidence="7">
    <location>
        <begin position="449"/>
        <end position="466"/>
    </location>
</feature>
<evidence type="ECO:0000256" key="3">
    <source>
        <dbReference type="ARBA" id="ARBA00022692"/>
    </source>
</evidence>
<feature type="transmembrane region" description="Helical" evidence="7">
    <location>
        <begin position="472"/>
        <end position="493"/>
    </location>
</feature>
<sequence length="690" mass="69134">MTGECGGRDRRMLAAAAAAWAASLAAHRMFDLMMNGGRAARTPDGPAAAAAPTGMAAADAAAFSNTAAPTDAMAATGTVVPASPAVPADTIARTDGATTAVNAAASMGSAVPADTIATVGGVTASMPPVATALALVVGMAVAMAAVTAMTALMRRRRDPASACGRARVLAVAASTLTVPICAALMAGTAAWCADAAAWRDPAAVHARDGPATVDATLRVADPVVASAVRGSDCQAEARMLALDADGATLPSTASVRVLADGAACPALVRGATMRASGTLRTSAFDDGGVWLVIGDAPPRIIREPGPAARTVAAMHAAFFEACSGLSDQGRALVPGLTLGVLGQDHVAMRDGSAVAVDAAYGAQLERRFRQSGIMHLMAVSGGHFALAAALIRRLCAWALAPRGVVAAATALGYAALAALVYPSDSVLRSVVMGLFGIAARAVGRRPQAMSALCWTVVVVLAVRPAMSRSFGFALSCAAVFGITAFGPAIGGMLGRALPRAVAEAVGVSVSAQLCTLPVQVLMDPRIPLMSVPANLVVAPVVGLSTLAGLAALLASPLSVELGAALAWLAGCGTHVMDRCAAWLADDGHATLPWADGVPGAMLVLAVEACACVAVAAGARLLVRPADPVDPLDPAESGGTPVAPVGERWRRWDGWRARAALWWRQTPDAFGSWAGPGRGAPGDGGGRDGPR</sequence>
<comment type="caution">
    <text evidence="9">The sequence shown here is derived from an EMBL/GenBank/DDBJ whole genome shotgun (WGS) entry which is preliminary data.</text>
</comment>
<dbReference type="EMBL" id="JAHBBD010000010">
    <property type="protein sequence ID" value="MBW3082832.1"/>
    <property type="molecule type" value="Genomic_DNA"/>
</dbReference>
<accession>A0ABS6WAR0</accession>
<evidence type="ECO:0000256" key="7">
    <source>
        <dbReference type="SAM" id="Phobius"/>
    </source>
</evidence>
<feature type="transmembrane region" description="Helical" evidence="7">
    <location>
        <begin position="426"/>
        <end position="442"/>
    </location>
</feature>
<evidence type="ECO:0000313" key="9">
    <source>
        <dbReference type="EMBL" id="MBW3082832.1"/>
    </source>
</evidence>
<protein>
    <submittedName>
        <fullName evidence="9">ComEC/Rec2 family competence protein</fullName>
    </submittedName>
</protein>
<dbReference type="InterPro" id="IPR052159">
    <property type="entry name" value="Competence_DNA_uptake"/>
</dbReference>
<evidence type="ECO:0000256" key="5">
    <source>
        <dbReference type="ARBA" id="ARBA00023136"/>
    </source>
</evidence>
<reference evidence="9 10" key="1">
    <citation type="submission" date="2021-05" db="EMBL/GenBank/DDBJ databases">
        <title>Phylogenetic classification of ten novel species belonging to the genus Bifidobacterium comprising B. colchicus sp. nov., B. abeli sp. nov., B. bicoloris sp. nov., B. guerezis sp. nov., B. rosaliae sp. nov., B. santillanensis sp. nov., B. argentati sp. nov., B. amazzoni sp. nov., B. pluviali sp. nov., and B. pinnaculum sp. nov.</title>
        <authorList>
            <person name="Lugli G.A."/>
            <person name="Ruiz Garcia L."/>
            <person name="Margolles A."/>
            <person name="Ventura M."/>
        </authorList>
    </citation>
    <scope>NUCLEOTIDE SEQUENCE [LARGE SCALE GENOMIC DNA]</scope>
    <source>
        <strain evidence="9 10">6T3</strain>
    </source>
</reference>
<feature type="compositionally biased region" description="Gly residues" evidence="6">
    <location>
        <begin position="673"/>
        <end position="683"/>
    </location>
</feature>
<dbReference type="PANTHER" id="PTHR30619:SF7">
    <property type="entry name" value="BETA-LACTAMASE DOMAIN PROTEIN"/>
    <property type="match status" value="1"/>
</dbReference>
<evidence type="ECO:0000256" key="2">
    <source>
        <dbReference type="ARBA" id="ARBA00022475"/>
    </source>
</evidence>
<keyword evidence="4 7" id="KW-1133">Transmembrane helix</keyword>
<dbReference type="Proteomes" id="UP000812844">
    <property type="component" value="Unassembled WGS sequence"/>
</dbReference>
<organism evidence="9 10">
    <name type="scientific">Bifidobacterium phasiani</name>
    <dbReference type="NCBI Taxonomy" id="2834431"/>
    <lineage>
        <taxon>Bacteria</taxon>
        <taxon>Bacillati</taxon>
        <taxon>Actinomycetota</taxon>
        <taxon>Actinomycetes</taxon>
        <taxon>Bifidobacteriales</taxon>
        <taxon>Bifidobacteriaceae</taxon>
        <taxon>Bifidobacterium</taxon>
    </lineage>
</organism>
<dbReference type="Pfam" id="PF03772">
    <property type="entry name" value="Competence"/>
    <property type="match status" value="1"/>
</dbReference>
<evidence type="ECO:0000256" key="1">
    <source>
        <dbReference type="ARBA" id="ARBA00004651"/>
    </source>
</evidence>
<evidence type="ECO:0000259" key="8">
    <source>
        <dbReference type="Pfam" id="PF03772"/>
    </source>
</evidence>
<feature type="domain" description="ComEC/Rec2-related protein" evidence="8">
    <location>
        <begin position="363"/>
        <end position="610"/>
    </location>
</feature>
<keyword evidence="10" id="KW-1185">Reference proteome</keyword>
<keyword evidence="3 7" id="KW-0812">Transmembrane</keyword>
<feature type="transmembrane region" description="Helical" evidence="7">
    <location>
        <begin position="596"/>
        <end position="622"/>
    </location>
</feature>
<feature type="transmembrane region" description="Helical" evidence="7">
    <location>
        <begin position="168"/>
        <end position="191"/>
    </location>
</feature>
<dbReference type="RefSeq" id="WP_219081386.1">
    <property type="nucleotide sequence ID" value="NZ_JAHBBD010000010.1"/>
</dbReference>
<evidence type="ECO:0000256" key="6">
    <source>
        <dbReference type="SAM" id="MobiDB-lite"/>
    </source>
</evidence>
<comment type="subcellular location">
    <subcellularLocation>
        <location evidence="1">Cell membrane</location>
        <topology evidence="1">Multi-pass membrane protein</topology>
    </subcellularLocation>
</comment>
<gene>
    <name evidence="9" type="ORF">KIH73_05505</name>
</gene>
<feature type="transmembrane region" description="Helical" evidence="7">
    <location>
        <begin position="129"/>
        <end position="148"/>
    </location>
</feature>
<dbReference type="InterPro" id="IPR004477">
    <property type="entry name" value="ComEC_N"/>
</dbReference>
<evidence type="ECO:0000256" key="4">
    <source>
        <dbReference type="ARBA" id="ARBA00022989"/>
    </source>
</evidence>
<feature type="transmembrane region" description="Helical" evidence="7">
    <location>
        <begin position="403"/>
        <end position="420"/>
    </location>
</feature>
<evidence type="ECO:0000313" key="10">
    <source>
        <dbReference type="Proteomes" id="UP000812844"/>
    </source>
</evidence>
<feature type="transmembrane region" description="Helical" evidence="7">
    <location>
        <begin position="372"/>
        <end position="391"/>
    </location>
</feature>
<feature type="region of interest" description="Disordered" evidence="6">
    <location>
        <begin position="667"/>
        <end position="690"/>
    </location>
</feature>
<dbReference type="NCBIfam" id="TIGR00360">
    <property type="entry name" value="ComEC_N-term"/>
    <property type="match status" value="1"/>
</dbReference>
<dbReference type="PANTHER" id="PTHR30619">
    <property type="entry name" value="DNA INTERNALIZATION/COMPETENCE PROTEIN COMEC/REC2"/>
    <property type="match status" value="1"/>
</dbReference>
<proteinExistence type="predicted"/>
<keyword evidence="2" id="KW-1003">Cell membrane</keyword>
<feature type="transmembrane region" description="Helical" evidence="7">
    <location>
        <begin position="533"/>
        <end position="554"/>
    </location>
</feature>
<name>A0ABS6WAR0_9BIFI</name>